<dbReference type="Gene3D" id="1.10.1410.10">
    <property type="match status" value="6"/>
</dbReference>
<feature type="domain" description="Poly(A) RNA polymerase mitochondrial-like central palm" evidence="2">
    <location>
        <begin position="146"/>
        <end position="273"/>
    </location>
</feature>
<dbReference type="InterPro" id="IPR054708">
    <property type="entry name" value="MTPAP-like_central"/>
</dbReference>
<comment type="caution">
    <text evidence="3">The sequence shown here is derived from an EMBL/GenBank/DDBJ whole genome shotgun (WGS) entry which is preliminary data.</text>
</comment>
<feature type="compositionally biased region" description="Polar residues" evidence="1">
    <location>
        <begin position="2387"/>
        <end position="2403"/>
    </location>
</feature>
<sequence>MVKIFCKLCLQPVAATEWKSHITQKRHLQELPAKIVVKGPFKQDEIHKVFEYFVKFGGVRGQNVTTNGLEVSIEYRFWNARDYSEIIHQEHALFDNELEISWFKKAKSGNLEHVLPDERMRKEKFVYRKIAILNSLNELSNFDEQLTLLQNKVKIPRPDLDSFKKIIYDHLTAALVSHFPHSMIHFFGSRVTDLDIHDSDLNIYVDNTDSQLATLECIKELIERSEFFERVSLCLDGDSPVVKFEHKKTKIFCQVSIKNELPVGNTELIKFYLMLDEKLKPLIVLIKFWLDCCGLRHENGLSSYAICLMVLFYLQQDPYNLPSVADLQTDLPPDEVDGWNCAFGPVEFTSSSLENATIFELMVGFLEFYSKFDYASTVLSPYWGSAIEKIGFLKPYELPDCFENFVNSDKVFVVNSGICVQDVFEHSKNVSLSVDLSSVARFTAVCRKSLELARSNAKGILFKLLASDEDLNEFSVINDDFCDEHEWIGVIKSLVSTILTRICRCDIVEKIEETGVCYDCSGDFNVWDDRVQTLKNLPVDRKMNTVEREVAVSSHIVNNSSKEATWKMAVSLKFDTNPSRVSISFKDEENLPLILDIQHFVYVRLLEMLNRKLEICVDDSDVEMPLAKDDPIDKVDQDDETIKNSEQSEDKGEEKIKTVNQETQSSIDLNKPDNDSDTEMISNTSQTIKVDIDEESSTQDTVKTNEHEPGIQDGATFENQAAIFEKNLDVQRAQILSNHNRVIADLSTLLKTDFPKLVFDFSETSITGYNCLMQIYVDGVNIETVERLIRGSDKFTQLSRPSVFDYVIHGEHVATHTNFALNLNDNSALLTSRLITQYMSSDPRISSLLTIIKFWDDLFEDRFTNNLTIPLMAIFYLQIVHKFPDVHTSPVLTFSNDLKDLVVGFFRFYDSFDYVNYVISPYFASLVQKTRLLKPYDLSDRQYVDQSVDFSISSSIDVQDPFQLYKNLTIDVTLCSLGAFTRRVRHTLLSLQETQSLSVLVTRRETFPGISHTLEKKDTQDAQTWLHSIKVVLTKLLKDVVDCSSLSEYETGALVTWVCKGERNVFQHRTHAAKRLILPSGITDLDREIGVTRAVNAQFSQSMTPWELELELSVDNSNLVTLCVKKGPPVPGINFIGHFLYVHLMKALDGDLDVKRHLQQVTDHPTTDILANSLQAVSSVATQATSIRTTCYINKVKFAQNRATIESDLKSALATFTPKKVVFNFRLLSSENLGIYIETEHPLPKIHHLISNSHLFSEICVTTDFIRCTHVETNLTCDLNTTDRLSEARNNLLKYYLDLDDNVSSLMYFVRFWVDHNRLTGIQGFSSNAIYIMVIFFLQRRYKLPSVKELQVGVPPNDGCAFKQVKFTSLELRNVSMCSLVLQFFDFYGSFDYISLIISPYLGHPIEKTLSVGSGFCVYDFFSRVNVCSADLYLCGKFATLCRISSQLIVESEENFFQCYIIDQRTSFSVRSDINDVSESVYFVEQIFRNVFGCSMVVCDRTDTSTRYRCGVTHDVWTRRMQCRKSATEAPDAFNRECAVTTDVVTKFPQKSCGSFFLKIKTSQKSIEIRLTMINDFPLIFHMCHFLYVTFYKPPGPDVARSLEIANKTSWEKTNPSDSNLSFIIQLSEKNPRTFASQLSFFYSTFCTSNTILQVKINRIAADLRSILNHNNILFYGSCLLGVHTPNSDINIQVCNTSLETIEQLLLGSNDFTDVIMRQHDHIKCVHNHTKQSLTFATRDEIALATHELLSCYLSGCDDFCVLVSVIKHWARCCNVIKSITGHLITLLVIFYMQVEHKLPCVADHQKSIPTIFRHNWNTAISRYKGFYLNSFPKVAILDLVKGFFKFYESFDYFSYVVAPFCGTPIAKIRFLQPFAVPEQYELYKNQDRELEVDTGMCIQCPFEHTRNLSTSVRYSTAATFATLCRHALCRLQQNEKKMLYDVLMFNNVQNVKFSLPRPAQVNRDAWLDSVKTVTVRILTDLLGGKIVQETVVGSATTRYKCQGLVSVLENRAATLKKISAECSGKSLIDQESSVSSHILQRSNAKEQKSWGIGVQIVATKTYPVKVSVYFSGPLQMTVCHFVYTRLLKFLNGDQDAILKRKNEDFLTTSSPKRSKVCVTNTISSEKQSSSSFSQEKAAVDSSLEGTEELERSCEDDTTKIQNSVSVSPEKNETKSADTKSPHVPSESSTEELQNSVSVPTESSVESAVSCDNQTTYDSSEHSGTEELKHTFEDSSIVTSSSPKADQKPQDVDASNSSSEEIDRASVVSSQTTEESVDVKSVASFENQGSATSENNSPVLPSDDANFLINSSSSNEADIDSVSSVSKNEEVFQDEVESNSSTEKQADVSVISSETGEGVTDSLSVSSVEEIGAVIEVEMSATLSATVSSNQADAVLSSSSSDTKPCEDTDEIEEVESCESQDVEVRTSEETGVSSSSSDTQPCEDEVKPTTADSRPVSSESQHESSSNSTISNQQSKQVAPNPTFVPEEAKLAVLKETQNQPTFAAQTSHFCTKLLVGEATIQANQIAIKHDLNTAMGGVSLDRIDFFGPSSTFMSVEGSHYYVNVNLPRPRDFKPPKHQLLKYYILRSGKFCEILASPTQSVVKCKHKETNVECVIHTDNELSVFNGRLIKYYVSLDPKLRQLFFVVTCWWKFNDVEERTSFSIYAIYLMIIFYLQQEPLKLPSVSRLQQNACPVYRQTWNVAFIPSRFPNQALKAATIKDLVFGFFKFYATFDFYSYVVAPFVGLAVDKVNFLKPFRLPVCYKSFVKLGASLTFGMGAWIQDPFEHTRNVTDSDNIVYVDRFTSLCRVALVESSGENELLYRLMSPGVKIDHGVEIEKDETWEEQKWMQKVKNVLLSILKKILYCEVVLIDQKKMNVDGGTKGVFERTVVTCKGTKEVWNGRVNIAKLYETHIPLGTNCYTSDKFVSKIIMKDCQRVSTFGLSVEMLFTRNPTTVKITVLEEQLSHLTHFLYTRMLAVLQTSQVDRQIWSPLQFRIETKSPPSAICEPYKILVKDNINYAMMLQMHDYFSNFGKIVEVKVLGEDTKLALEYCFADRDVYLLVIQSEHLFLKNKLKIIPLAPLKTTIPNAKFKDRRLEIVHSVAKFTTFQQQVDDLLCQVNSYKEKAEQKYKLILNNFGTTLSGKFTCSDVVGSNLAAVDVSTDFVEVYIEPVTKSESLKDLIDASGSFYSVSFTSDTFITCKHVKTELECHLRVNKLTMKRRLLIQYYLSLDAKIPKFMTLVKFWVDYYDLVDAFTDTAMYLMAIFYLQQQPYNLPCVKNLQDGVIPEVTKGWNCAYVEVPEYTNPALEAATVLDLLSGFFKFYANFDYVTNLISPYFGSPIPKTSFLKPFTLPDGFEQFQTLRKNLDANSGVFVQDFFDHRRNLASSASLNCMGGFANLCRTSLQLLNSDENFLLYKLLINVQRHIFEYPEFVINKNDERSEQGWFQGVKTMTVKILTDVLDYKLSKAVFGGEVVTFEFVGQHNVWNERVKAMKKRSGRRGVDREVAISSRVVRDSPEKINWKLFLDLFFLKEPCRVKVIFRQKPGCFNVFHVCHFLYTKLVMFLEEIKDDPEEIGEVSGVDDSDKKLVPEEEEDDDVPSDFFDDFANEDFLDGLDILDDKVAEVAKITKPDYHKENESNNKKVLKSSDKERSSSENESKDKKMLKSGKQHKERSSVKDGCDDDRILQPGHALRERLRLRDERRERARSRIRLKSKSRFESRDRSKISSNSTVRKYITTTSRIVIKTRVRSRTPSPCRSKREKRSRSRECRSRRLPHRFTTRNRTRSPSPYSSKRRKRSRSPDYRSRRRSLSRGSNKSPTRRVLPQNSLLEEIKKKINEVKPRIALPRVQPVPMTRVPLIPNPRPPYNQNFVVATPVPYQQRVLAPIPLIPLPETTPSAETTQRDTSANHSVFAHLQKKAKVLRRCHDLTQFLNHNPRPTCLAKSLPKLSTSPRYQSPVKTALDLSFTFTSPPKQPVKDTYAEALHKVVEQAGVVKEVGVKRDKVVDKVTEVLETLKKALSDAVQKE</sequence>
<name>A0AA38ILT1_9CUCU</name>
<dbReference type="EMBL" id="JALNTZ010000003">
    <property type="protein sequence ID" value="KAJ3657603.1"/>
    <property type="molecule type" value="Genomic_DNA"/>
</dbReference>
<organism evidence="3 4">
    <name type="scientific">Zophobas morio</name>
    <dbReference type="NCBI Taxonomy" id="2755281"/>
    <lineage>
        <taxon>Eukaryota</taxon>
        <taxon>Metazoa</taxon>
        <taxon>Ecdysozoa</taxon>
        <taxon>Arthropoda</taxon>
        <taxon>Hexapoda</taxon>
        <taxon>Insecta</taxon>
        <taxon>Pterygota</taxon>
        <taxon>Neoptera</taxon>
        <taxon>Endopterygota</taxon>
        <taxon>Coleoptera</taxon>
        <taxon>Polyphaga</taxon>
        <taxon>Cucujiformia</taxon>
        <taxon>Tenebrionidae</taxon>
        <taxon>Zophobas</taxon>
    </lineage>
</organism>
<feature type="region of interest" description="Disordered" evidence="1">
    <location>
        <begin position="693"/>
        <end position="712"/>
    </location>
</feature>
<feature type="compositionally biased region" description="Acidic residues" evidence="1">
    <location>
        <begin position="2408"/>
        <end position="2422"/>
    </location>
</feature>
<feature type="region of interest" description="Disordered" evidence="1">
    <location>
        <begin position="3749"/>
        <end position="3830"/>
    </location>
</feature>
<dbReference type="Proteomes" id="UP001168821">
    <property type="component" value="Unassembled WGS sequence"/>
</dbReference>
<feature type="compositionally biased region" description="Basic residues" evidence="1">
    <location>
        <begin position="3776"/>
        <end position="3788"/>
    </location>
</feature>
<dbReference type="PANTHER" id="PTHR12271:SF138">
    <property type="entry name" value="GH05885P"/>
    <property type="match status" value="1"/>
</dbReference>
<dbReference type="CDD" id="cd05402">
    <property type="entry name" value="NT_PAP_TUTase"/>
    <property type="match status" value="1"/>
</dbReference>
<evidence type="ECO:0000259" key="2">
    <source>
        <dbReference type="Pfam" id="PF22600"/>
    </source>
</evidence>
<dbReference type="Pfam" id="PF22600">
    <property type="entry name" value="MTPAP-like_central"/>
    <property type="match status" value="1"/>
</dbReference>
<feature type="compositionally biased region" description="Basic and acidic residues" evidence="1">
    <location>
        <begin position="3676"/>
        <end position="3690"/>
    </location>
</feature>
<keyword evidence="4" id="KW-1185">Reference proteome</keyword>
<gene>
    <name evidence="3" type="ORF">Zmor_009390</name>
</gene>
<protein>
    <recommendedName>
        <fullName evidence="2">Poly(A) RNA polymerase mitochondrial-like central palm domain-containing protein</fullName>
    </recommendedName>
</protein>
<feature type="compositionally biased region" description="Basic and acidic residues" evidence="1">
    <location>
        <begin position="626"/>
        <end position="657"/>
    </location>
</feature>
<proteinExistence type="predicted"/>
<dbReference type="InterPro" id="IPR043519">
    <property type="entry name" value="NT_sf"/>
</dbReference>
<dbReference type="Gene3D" id="3.30.460.10">
    <property type="entry name" value="Beta Polymerase, domain 2"/>
    <property type="match status" value="1"/>
</dbReference>
<feature type="compositionally biased region" description="Basic and acidic residues" evidence="1">
    <location>
        <begin position="2149"/>
        <end position="2159"/>
    </location>
</feature>
<feature type="compositionally biased region" description="Basic and acidic residues" evidence="1">
    <location>
        <begin position="2219"/>
        <end position="2233"/>
    </location>
</feature>
<dbReference type="SUPFAM" id="SSF81301">
    <property type="entry name" value="Nucleotidyltransferase"/>
    <property type="match status" value="2"/>
</dbReference>
<feature type="region of interest" description="Disordered" evidence="1">
    <location>
        <begin position="3636"/>
        <end position="3690"/>
    </location>
</feature>
<dbReference type="GO" id="GO:0050265">
    <property type="term" value="F:RNA uridylyltransferase activity"/>
    <property type="evidence" value="ECO:0007669"/>
    <property type="project" value="TreeGrafter"/>
</dbReference>
<feature type="region of interest" description="Disordered" evidence="1">
    <location>
        <begin position="2387"/>
        <end position="2481"/>
    </location>
</feature>
<dbReference type="PANTHER" id="PTHR12271">
    <property type="entry name" value="POLY A POLYMERASE CID PAP -RELATED"/>
    <property type="match status" value="1"/>
</dbReference>
<feature type="compositionally biased region" description="Polar residues" evidence="1">
    <location>
        <begin position="2160"/>
        <end position="2169"/>
    </location>
</feature>
<feature type="region of interest" description="Disordered" evidence="1">
    <location>
        <begin position="2129"/>
        <end position="2365"/>
    </location>
</feature>
<feature type="region of interest" description="Disordered" evidence="1">
    <location>
        <begin position="625"/>
        <end position="680"/>
    </location>
</feature>
<feature type="compositionally biased region" description="Polar residues" evidence="1">
    <location>
        <begin position="2308"/>
        <end position="2326"/>
    </location>
</feature>
<reference evidence="3" key="1">
    <citation type="journal article" date="2023" name="G3 (Bethesda)">
        <title>Whole genome assemblies of Zophobas morio and Tenebrio molitor.</title>
        <authorList>
            <person name="Kaur S."/>
            <person name="Stinson S.A."/>
            <person name="diCenzo G.C."/>
        </authorList>
    </citation>
    <scope>NUCLEOTIDE SEQUENCE</scope>
    <source>
        <strain evidence="3">QUZm001</strain>
    </source>
</reference>
<feature type="compositionally biased region" description="Basic and acidic residues" evidence="1">
    <location>
        <begin position="2170"/>
        <end position="2181"/>
    </location>
</feature>
<evidence type="ECO:0000313" key="3">
    <source>
        <dbReference type="EMBL" id="KAJ3657603.1"/>
    </source>
</evidence>
<feature type="region of interest" description="Disordered" evidence="1">
    <location>
        <begin position="3578"/>
        <end position="3604"/>
    </location>
</feature>
<feature type="compositionally biased region" description="Low complexity" evidence="1">
    <location>
        <begin position="2196"/>
        <end position="2210"/>
    </location>
</feature>
<feature type="compositionally biased region" description="Basic and acidic residues" evidence="1">
    <location>
        <begin position="3636"/>
        <end position="3667"/>
    </location>
</feature>
<dbReference type="SUPFAM" id="SSF81631">
    <property type="entry name" value="PAP/OAS1 substrate-binding domain"/>
    <property type="match status" value="6"/>
</dbReference>
<accession>A0AA38ILT1</accession>
<evidence type="ECO:0000313" key="4">
    <source>
        <dbReference type="Proteomes" id="UP001168821"/>
    </source>
</evidence>
<feature type="compositionally biased region" description="Polar residues" evidence="1">
    <location>
        <begin position="2350"/>
        <end position="2365"/>
    </location>
</feature>
<feature type="compositionally biased region" description="Polar residues" evidence="1">
    <location>
        <begin position="2284"/>
        <end position="2299"/>
    </location>
</feature>
<feature type="compositionally biased region" description="Low complexity" evidence="1">
    <location>
        <begin position="2458"/>
        <end position="2478"/>
    </location>
</feature>
<feature type="compositionally biased region" description="Low complexity" evidence="1">
    <location>
        <begin position="2430"/>
        <end position="2440"/>
    </location>
</feature>
<evidence type="ECO:0000256" key="1">
    <source>
        <dbReference type="SAM" id="MobiDB-lite"/>
    </source>
</evidence>
<dbReference type="GO" id="GO:0031123">
    <property type="term" value="P:RNA 3'-end processing"/>
    <property type="evidence" value="ECO:0007669"/>
    <property type="project" value="TreeGrafter"/>
</dbReference>
<feature type="compositionally biased region" description="Polar residues" evidence="1">
    <location>
        <begin position="2186"/>
        <end position="2195"/>
    </location>
</feature>
<feature type="compositionally biased region" description="Acidic residues" evidence="1">
    <location>
        <begin position="3594"/>
        <end position="3604"/>
    </location>
</feature>
<feature type="compositionally biased region" description="Polar residues" evidence="1">
    <location>
        <begin position="2234"/>
        <end position="2244"/>
    </location>
</feature>
<feature type="compositionally biased region" description="Polar residues" evidence="1">
    <location>
        <begin position="658"/>
        <end position="668"/>
    </location>
</feature>